<dbReference type="STRING" id="96561.Dole_3253"/>
<dbReference type="HOGENOM" id="CLU_062395_0_0_7"/>
<proteinExistence type="predicted"/>
<keyword evidence="4" id="KW-1185">Reference proteome</keyword>
<feature type="domain" description="DUF11" evidence="2">
    <location>
        <begin position="275"/>
        <end position="338"/>
    </location>
</feature>
<dbReference type="InterPro" id="IPR001434">
    <property type="entry name" value="OmcB-like_DUF11"/>
</dbReference>
<dbReference type="EMBL" id="CP000859">
    <property type="protein sequence ID" value="ABW69056.1"/>
    <property type="molecule type" value="Genomic_DNA"/>
</dbReference>
<evidence type="ECO:0000313" key="4">
    <source>
        <dbReference type="Proteomes" id="UP000008561"/>
    </source>
</evidence>
<name>A9A0N9_DESOH</name>
<dbReference type="AlphaFoldDB" id="A9A0N9"/>
<feature type="chain" id="PRO_5002731469" evidence="1">
    <location>
        <begin position="35"/>
        <end position="376"/>
    </location>
</feature>
<dbReference type="OrthoDB" id="28717at2"/>
<keyword evidence="1" id="KW-0732">Signal</keyword>
<dbReference type="InterPro" id="IPR047589">
    <property type="entry name" value="DUF11_rpt"/>
</dbReference>
<dbReference type="Pfam" id="PF01345">
    <property type="entry name" value="DUF11"/>
    <property type="match status" value="1"/>
</dbReference>
<dbReference type="NCBIfam" id="TIGR01451">
    <property type="entry name" value="B_ant_repeat"/>
    <property type="match status" value="1"/>
</dbReference>
<gene>
    <name evidence="3" type="ordered locus">Dole_3253</name>
</gene>
<evidence type="ECO:0000256" key="1">
    <source>
        <dbReference type="SAM" id="SignalP"/>
    </source>
</evidence>
<dbReference type="Proteomes" id="UP000008561">
    <property type="component" value="Chromosome"/>
</dbReference>
<reference evidence="3 4" key="1">
    <citation type="submission" date="2007-10" db="EMBL/GenBank/DDBJ databases">
        <title>Complete sequence of Desulfococcus oleovorans Hxd3.</title>
        <authorList>
            <consortium name="US DOE Joint Genome Institute"/>
            <person name="Copeland A."/>
            <person name="Lucas S."/>
            <person name="Lapidus A."/>
            <person name="Barry K."/>
            <person name="Glavina del Rio T."/>
            <person name="Dalin E."/>
            <person name="Tice H."/>
            <person name="Pitluck S."/>
            <person name="Kiss H."/>
            <person name="Brettin T."/>
            <person name="Bruce D."/>
            <person name="Detter J.C."/>
            <person name="Han C."/>
            <person name="Schmutz J."/>
            <person name="Larimer F."/>
            <person name="Land M."/>
            <person name="Hauser L."/>
            <person name="Kyrpides N."/>
            <person name="Kim E."/>
            <person name="Wawrik B."/>
            <person name="Richardson P."/>
        </authorList>
    </citation>
    <scope>NUCLEOTIDE SEQUENCE [LARGE SCALE GENOMIC DNA]</scope>
    <source>
        <strain evidence="4">DSM 6200 / JCM 39069 / Hxd3</strain>
    </source>
</reference>
<dbReference type="RefSeq" id="WP_012176665.1">
    <property type="nucleotide sequence ID" value="NC_009943.1"/>
</dbReference>
<protein>
    <submittedName>
        <fullName evidence="3">Conserved repeat domain</fullName>
    </submittedName>
</protein>
<evidence type="ECO:0000313" key="3">
    <source>
        <dbReference type="EMBL" id="ABW69056.1"/>
    </source>
</evidence>
<sequence>MRNRKRTTSRWIKGAGVLVAAVMLLWAAPQGALADGTASGTPVTNLATVAYQVGGVDQTVIESSLTGNSTPGIGNGTATSFVVDTSLDLSVAWTDLADVEVVPGQLDQVLIFTVTNDGNATQDFSLSAVNRAAGDDFDTTGVTIFVESGATAGYQAGEDTADYIDELAADASKIVYIVSDIPAATVNGNDAILDLVAQVAVGGTAATQGANITTDDSLIADNPATVQTVFVDGAGTADVAEDGKASDAGTYTVVTAALEVTKSVTVISDPVNGTTNPKAIPGAVIEYEIEIENTGSSNATSVTITDSIPANTDFIIGSVAGDGDTISYSDDLGATWTYSPSGSNGDPDPDVDAVQIVFNAINSSATESATFRVEVE</sequence>
<accession>A9A0N9</accession>
<evidence type="ECO:0000259" key="2">
    <source>
        <dbReference type="Pfam" id="PF01345"/>
    </source>
</evidence>
<feature type="signal peptide" evidence="1">
    <location>
        <begin position="1"/>
        <end position="34"/>
    </location>
</feature>
<dbReference type="KEGG" id="dol:Dole_3253"/>
<dbReference type="eggNOG" id="COG4719">
    <property type="taxonomic scope" value="Bacteria"/>
</dbReference>
<organism evidence="3 4">
    <name type="scientific">Desulfosudis oleivorans (strain DSM 6200 / JCM 39069 / Hxd3)</name>
    <name type="common">Desulfococcus oleovorans</name>
    <dbReference type="NCBI Taxonomy" id="96561"/>
    <lineage>
        <taxon>Bacteria</taxon>
        <taxon>Pseudomonadati</taxon>
        <taxon>Thermodesulfobacteriota</taxon>
        <taxon>Desulfobacteria</taxon>
        <taxon>Desulfobacterales</taxon>
        <taxon>Desulfosudaceae</taxon>
        <taxon>Desulfosudis</taxon>
    </lineage>
</organism>